<evidence type="ECO:0000313" key="2">
    <source>
        <dbReference type="EMBL" id="TQM78720.1"/>
    </source>
</evidence>
<dbReference type="InterPro" id="IPR036038">
    <property type="entry name" value="Aminotransferase-like"/>
</dbReference>
<dbReference type="Gene3D" id="3.20.10.10">
    <property type="entry name" value="D-amino Acid Aminotransferase, subunit A, domain 2"/>
    <property type="match status" value="1"/>
</dbReference>
<feature type="region of interest" description="Disordered" evidence="1">
    <location>
        <begin position="23"/>
        <end position="46"/>
    </location>
</feature>
<accession>A0A543J7B1</accession>
<dbReference type="InterPro" id="IPR043132">
    <property type="entry name" value="BCAT-like_C"/>
</dbReference>
<keyword evidence="3" id="KW-1185">Reference proteome</keyword>
<dbReference type="Proteomes" id="UP000316628">
    <property type="component" value="Unassembled WGS sequence"/>
</dbReference>
<gene>
    <name evidence="2" type="ORF">FHX81_0997</name>
</gene>
<evidence type="ECO:0000313" key="3">
    <source>
        <dbReference type="Proteomes" id="UP000316628"/>
    </source>
</evidence>
<reference evidence="2 3" key="1">
    <citation type="submission" date="2019-06" db="EMBL/GenBank/DDBJ databases">
        <title>Sequencing the genomes of 1000 actinobacteria strains.</title>
        <authorList>
            <person name="Klenk H.-P."/>
        </authorList>
    </citation>
    <scope>NUCLEOTIDE SEQUENCE [LARGE SCALE GENOMIC DNA]</scope>
    <source>
        <strain evidence="2 3">DSM 45456</strain>
    </source>
</reference>
<organism evidence="2 3">
    <name type="scientific">Saccharothrix saharensis</name>
    <dbReference type="NCBI Taxonomy" id="571190"/>
    <lineage>
        <taxon>Bacteria</taxon>
        <taxon>Bacillati</taxon>
        <taxon>Actinomycetota</taxon>
        <taxon>Actinomycetes</taxon>
        <taxon>Pseudonocardiales</taxon>
        <taxon>Pseudonocardiaceae</taxon>
        <taxon>Saccharothrix</taxon>
    </lineage>
</organism>
<comment type="caution">
    <text evidence="2">The sequence shown here is derived from an EMBL/GenBank/DDBJ whole genome shotgun (WGS) entry which is preliminary data.</text>
</comment>
<dbReference type="AlphaFoldDB" id="A0A543J7B1"/>
<feature type="compositionally biased region" description="Basic and acidic residues" evidence="1">
    <location>
        <begin position="35"/>
        <end position="46"/>
    </location>
</feature>
<proteinExistence type="predicted"/>
<protein>
    <submittedName>
        <fullName evidence="2">Uncharacterized protein</fullName>
    </submittedName>
</protein>
<dbReference type="GO" id="GO:0003824">
    <property type="term" value="F:catalytic activity"/>
    <property type="evidence" value="ECO:0007669"/>
    <property type="project" value="InterPro"/>
</dbReference>
<dbReference type="SUPFAM" id="SSF56752">
    <property type="entry name" value="D-aminoacid aminotransferase-like PLP-dependent enzymes"/>
    <property type="match status" value="1"/>
</dbReference>
<sequence>MFTTPLTGTLLPGLTRDSLLRGAARPGYSAAERPVSVDRWRAERGG</sequence>
<name>A0A543J7B1_9PSEU</name>
<evidence type="ECO:0000256" key="1">
    <source>
        <dbReference type="SAM" id="MobiDB-lite"/>
    </source>
</evidence>
<dbReference type="EMBL" id="VFPP01000001">
    <property type="protein sequence ID" value="TQM78720.1"/>
    <property type="molecule type" value="Genomic_DNA"/>
</dbReference>